<sequence>MLLSINIKNSILLILGKIVLLAIAFLTTILMARVAGPEFFGQYSYITSFSALFIPFCAMGLASITTKYFVKYPKHSHHFFLTALIIRSTGALGCIIIGSISVYLLGFSKEQIIYVVSLLALQSFTLFYVIEHYFLAKNKVTQTLLVKLVVCLIAGVAKITAIFLGAGVFTLIVIHGLEFAFIGSGFLVLYYKKKSPMNIQLKKSLSRKSTLILFDKGKWLLFSGIAAVLYLKIDQLMIAKFQGTEQVAYYAAAAKLSEFWYVFPVLIANAFNPKLIKTKQQSQERFNELLTVMLSFMFISALIISILTFYFSKPLINIIYGSNYHSSASILSIHIFATIFIFQRAILSKWLIIEGNYKFSLISHIAGAISNILLNLWLIPIYGGVGAAWATLISYIIASFISLTLTKPTRAFMIFMIRAMFMWPKHLLNGHRVAQR</sequence>
<evidence type="ECO:0000256" key="3">
    <source>
        <dbReference type="ARBA" id="ARBA00022989"/>
    </source>
</evidence>
<dbReference type="EMBL" id="SAWY01000009">
    <property type="protein sequence ID" value="TPH17070.1"/>
    <property type="molecule type" value="Genomic_DNA"/>
</dbReference>
<evidence type="ECO:0000256" key="1">
    <source>
        <dbReference type="ARBA" id="ARBA00004141"/>
    </source>
</evidence>
<dbReference type="InterPro" id="IPR002797">
    <property type="entry name" value="Polysacc_synth"/>
</dbReference>
<gene>
    <name evidence="6" type="ORF">EPA86_05145</name>
</gene>
<comment type="caution">
    <text evidence="6">The sequence shown here is derived from an EMBL/GenBank/DDBJ whole genome shotgun (WGS) entry which is preliminary data.</text>
</comment>
<keyword evidence="2 5" id="KW-0812">Transmembrane</keyword>
<comment type="subcellular location">
    <subcellularLocation>
        <location evidence="1">Membrane</location>
        <topology evidence="1">Multi-pass membrane protein</topology>
    </subcellularLocation>
</comment>
<feature type="transmembrane region" description="Helical" evidence="5">
    <location>
        <begin position="43"/>
        <end position="64"/>
    </location>
</feature>
<feature type="transmembrane region" description="Helical" evidence="5">
    <location>
        <begin position="247"/>
        <end position="268"/>
    </location>
</feature>
<feature type="transmembrane region" description="Helical" evidence="5">
    <location>
        <begin position="289"/>
        <end position="312"/>
    </location>
</feature>
<dbReference type="InterPro" id="IPR052556">
    <property type="entry name" value="PolySynth_Transporter"/>
</dbReference>
<dbReference type="RefSeq" id="WP_140602351.1">
    <property type="nucleotide sequence ID" value="NZ_SAWY01000009.1"/>
</dbReference>
<dbReference type="Proteomes" id="UP000315303">
    <property type="component" value="Unassembled WGS sequence"/>
</dbReference>
<organism evidence="6 7">
    <name type="scientific">Litorilituus lipolyticus</name>
    <dbReference type="NCBI Taxonomy" id="2491017"/>
    <lineage>
        <taxon>Bacteria</taxon>
        <taxon>Pseudomonadati</taxon>
        <taxon>Pseudomonadota</taxon>
        <taxon>Gammaproteobacteria</taxon>
        <taxon>Alteromonadales</taxon>
        <taxon>Colwelliaceae</taxon>
        <taxon>Litorilituus</taxon>
    </lineage>
</organism>
<feature type="transmembrane region" description="Helical" evidence="5">
    <location>
        <begin position="385"/>
        <end position="406"/>
    </location>
</feature>
<feature type="transmembrane region" description="Helical" evidence="5">
    <location>
        <begin position="359"/>
        <end position="379"/>
    </location>
</feature>
<dbReference type="PANTHER" id="PTHR43424">
    <property type="entry name" value="LOCUS PUTATIVE PROTEIN 1-RELATED"/>
    <property type="match status" value="1"/>
</dbReference>
<dbReference type="PANTHER" id="PTHR43424:SF1">
    <property type="entry name" value="LOCUS PUTATIVE PROTEIN 1-RELATED"/>
    <property type="match status" value="1"/>
</dbReference>
<evidence type="ECO:0000256" key="4">
    <source>
        <dbReference type="ARBA" id="ARBA00023136"/>
    </source>
</evidence>
<evidence type="ECO:0000313" key="7">
    <source>
        <dbReference type="Proteomes" id="UP000315303"/>
    </source>
</evidence>
<feature type="transmembrane region" description="Helical" evidence="5">
    <location>
        <begin position="172"/>
        <end position="191"/>
    </location>
</feature>
<evidence type="ECO:0000256" key="5">
    <source>
        <dbReference type="SAM" id="Phobius"/>
    </source>
</evidence>
<protein>
    <submittedName>
        <fullName evidence="6">Flippase</fullName>
    </submittedName>
</protein>
<dbReference type="Pfam" id="PF01943">
    <property type="entry name" value="Polysacc_synt"/>
    <property type="match status" value="1"/>
</dbReference>
<proteinExistence type="predicted"/>
<keyword evidence="7" id="KW-1185">Reference proteome</keyword>
<keyword evidence="4 5" id="KW-0472">Membrane</keyword>
<keyword evidence="3 5" id="KW-1133">Transmembrane helix</keyword>
<feature type="transmembrane region" description="Helical" evidence="5">
    <location>
        <begin position="84"/>
        <end position="106"/>
    </location>
</feature>
<feature type="transmembrane region" description="Helical" evidence="5">
    <location>
        <begin position="12"/>
        <end position="31"/>
    </location>
</feature>
<dbReference type="AlphaFoldDB" id="A0A502KZE5"/>
<feature type="transmembrane region" description="Helical" evidence="5">
    <location>
        <begin position="211"/>
        <end position="231"/>
    </location>
</feature>
<feature type="transmembrane region" description="Helical" evidence="5">
    <location>
        <begin position="324"/>
        <end position="347"/>
    </location>
</feature>
<dbReference type="CDD" id="cd13128">
    <property type="entry name" value="MATE_Wzx_like"/>
    <property type="match status" value="1"/>
</dbReference>
<reference evidence="6 7" key="1">
    <citation type="submission" date="2019-01" db="EMBL/GenBank/DDBJ databases">
        <title>Litorilituus lipolytica sp. nov., isolated from intertidal sand of the Yellow Sea in China.</title>
        <authorList>
            <person name="Liu A."/>
        </authorList>
    </citation>
    <scope>NUCLEOTIDE SEQUENCE [LARGE SCALE GENOMIC DNA]</scope>
    <source>
        <strain evidence="6 7">RZ04</strain>
    </source>
</reference>
<dbReference type="OrthoDB" id="103403at2"/>
<feature type="transmembrane region" description="Helical" evidence="5">
    <location>
        <begin position="144"/>
        <end position="166"/>
    </location>
</feature>
<dbReference type="GO" id="GO:0016020">
    <property type="term" value="C:membrane"/>
    <property type="evidence" value="ECO:0007669"/>
    <property type="project" value="UniProtKB-SubCell"/>
</dbReference>
<accession>A0A502KZE5</accession>
<evidence type="ECO:0000313" key="6">
    <source>
        <dbReference type="EMBL" id="TPH17070.1"/>
    </source>
</evidence>
<evidence type="ECO:0000256" key="2">
    <source>
        <dbReference type="ARBA" id="ARBA00022692"/>
    </source>
</evidence>
<name>A0A502KZE5_9GAMM</name>
<feature type="transmembrane region" description="Helical" evidence="5">
    <location>
        <begin position="112"/>
        <end position="135"/>
    </location>
</feature>